<accession>A0A843UR43</accession>
<dbReference type="Proteomes" id="UP000652761">
    <property type="component" value="Unassembled WGS sequence"/>
</dbReference>
<keyword evidence="2" id="KW-1185">Reference proteome</keyword>
<comment type="caution">
    <text evidence="1">The sequence shown here is derived from an EMBL/GenBank/DDBJ whole genome shotgun (WGS) entry which is preliminary data.</text>
</comment>
<protein>
    <submittedName>
        <fullName evidence="1">Uncharacterized protein</fullName>
    </submittedName>
</protein>
<proteinExistence type="predicted"/>
<reference evidence="1" key="1">
    <citation type="submission" date="2017-07" db="EMBL/GenBank/DDBJ databases">
        <title>Taro Niue Genome Assembly and Annotation.</title>
        <authorList>
            <person name="Atibalentja N."/>
            <person name="Keating K."/>
            <person name="Fields C.J."/>
        </authorList>
    </citation>
    <scope>NUCLEOTIDE SEQUENCE</scope>
    <source>
        <strain evidence="1">Niue_2</strain>
        <tissue evidence="1">Leaf</tissue>
    </source>
</reference>
<evidence type="ECO:0000313" key="2">
    <source>
        <dbReference type="Proteomes" id="UP000652761"/>
    </source>
</evidence>
<sequence>MFLLVVATPVLCSPDARHLRACPRDRLLPLPETPILRSLLREFSRLRACSGRQPSVADSERRGKRWGQWHSVICRALLAGSRSLRWLRYSSSADQLPRREVRRGAAVRLYCGVCGCVLGCDSLASLYRGGCRQESAADVQEGWTVCPSLSCLWRWLGCSCCVGVSHAVFEIGFLVALACTSSFASALSKFLLLWLGQTFLAKVVSTHLLLVSTQYFKAKAECCRNGEVDTLWKLCDLKSLLDTWHSRDLVDRPWIMCPRPPRVLLDTLDYKYSPNWPSNHKRASKSLLEIFSAVERALLPVLAPFVLLHPNSHIFKHKKRSLIQDEASGLLTGLVSTARSADDFSHVVFG</sequence>
<gene>
    <name evidence="1" type="ORF">Taro_021329</name>
</gene>
<dbReference type="AlphaFoldDB" id="A0A843UR43"/>
<organism evidence="1 2">
    <name type="scientific">Colocasia esculenta</name>
    <name type="common">Wild taro</name>
    <name type="synonym">Arum esculentum</name>
    <dbReference type="NCBI Taxonomy" id="4460"/>
    <lineage>
        <taxon>Eukaryota</taxon>
        <taxon>Viridiplantae</taxon>
        <taxon>Streptophyta</taxon>
        <taxon>Embryophyta</taxon>
        <taxon>Tracheophyta</taxon>
        <taxon>Spermatophyta</taxon>
        <taxon>Magnoliopsida</taxon>
        <taxon>Liliopsida</taxon>
        <taxon>Araceae</taxon>
        <taxon>Aroideae</taxon>
        <taxon>Colocasieae</taxon>
        <taxon>Colocasia</taxon>
    </lineage>
</organism>
<evidence type="ECO:0000313" key="1">
    <source>
        <dbReference type="EMBL" id="MQL88762.1"/>
    </source>
</evidence>
<dbReference type="EMBL" id="NMUH01001087">
    <property type="protein sequence ID" value="MQL88762.1"/>
    <property type="molecule type" value="Genomic_DNA"/>
</dbReference>
<name>A0A843UR43_COLES</name>